<organism evidence="2 3">
    <name type="scientific">Pseudodonghicola xiamenensis</name>
    <dbReference type="NCBI Taxonomy" id="337702"/>
    <lineage>
        <taxon>Bacteria</taxon>
        <taxon>Pseudomonadati</taxon>
        <taxon>Pseudomonadota</taxon>
        <taxon>Alphaproteobacteria</taxon>
        <taxon>Rhodobacterales</taxon>
        <taxon>Paracoccaceae</taxon>
        <taxon>Pseudodonghicola</taxon>
    </lineage>
</organism>
<reference evidence="2" key="2">
    <citation type="submission" date="2020-09" db="EMBL/GenBank/DDBJ databases">
        <authorList>
            <person name="Sun Q."/>
            <person name="Zhou Y."/>
        </authorList>
    </citation>
    <scope>NUCLEOTIDE SEQUENCE</scope>
    <source>
        <strain evidence="2">CGMCC 1.7081</strain>
    </source>
</reference>
<keyword evidence="1" id="KW-1133">Transmembrane helix</keyword>
<keyword evidence="3" id="KW-1185">Reference proteome</keyword>
<evidence type="ECO:0000313" key="3">
    <source>
        <dbReference type="Proteomes" id="UP000611500"/>
    </source>
</evidence>
<dbReference type="AlphaFoldDB" id="A0A8J3MCE4"/>
<comment type="caution">
    <text evidence="2">The sequence shown here is derived from an EMBL/GenBank/DDBJ whole genome shotgun (WGS) entry which is preliminary data.</text>
</comment>
<accession>A0A8J3MCE4</accession>
<sequence length="271" mass="30339">MSDSEGGHPDRQVRRMSGLVPHASSAEMPAKYTQAVLRRHKREGMELAVRARWLALAVIAVFMVFVIPHWQVLFYHGILALLALNGWLIRRVGRVGQSRAELTLIFADLAILTLGIVLPNPLADDSLPLAMHYRYGNFIYFFVLLAAGTLAFSWRTVIAIGTWTAAMWILAMTAVWWLAPIYPDLTLAVQRAFAGASPDLVAALDPNSIEMRIRIQEVVVFLIVAVTLAFSSRRFDQLLVENAALERARANLSRYFSPNVVEDLSRNDEPL</sequence>
<evidence type="ECO:0000256" key="1">
    <source>
        <dbReference type="SAM" id="Phobius"/>
    </source>
</evidence>
<feature type="transmembrane region" description="Helical" evidence="1">
    <location>
        <begin position="47"/>
        <end position="67"/>
    </location>
</feature>
<feature type="transmembrane region" description="Helical" evidence="1">
    <location>
        <begin position="102"/>
        <end position="123"/>
    </location>
</feature>
<evidence type="ECO:0000313" key="2">
    <source>
        <dbReference type="EMBL" id="GHG83810.1"/>
    </source>
</evidence>
<dbReference type="EMBL" id="BNAP01000002">
    <property type="protein sequence ID" value="GHG83810.1"/>
    <property type="molecule type" value="Genomic_DNA"/>
</dbReference>
<keyword evidence="1" id="KW-0472">Membrane</keyword>
<proteinExistence type="predicted"/>
<gene>
    <name evidence="2" type="ORF">GCM10010961_09540</name>
</gene>
<dbReference type="Proteomes" id="UP000611500">
    <property type="component" value="Unassembled WGS sequence"/>
</dbReference>
<keyword evidence="1" id="KW-0812">Transmembrane</keyword>
<feature type="transmembrane region" description="Helical" evidence="1">
    <location>
        <begin position="160"/>
        <end position="179"/>
    </location>
</feature>
<feature type="transmembrane region" description="Helical" evidence="1">
    <location>
        <begin position="213"/>
        <end position="230"/>
    </location>
</feature>
<feature type="transmembrane region" description="Helical" evidence="1">
    <location>
        <begin position="73"/>
        <end position="90"/>
    </location>
</feature>
<protein>
    <submittedName>
        <fullName evidence="2">Uncharacterized protein</fullName>
    </submittedName>
</protein>
<dbReference type="RefSeq" id="WP_308434061.1">
    <property type="nucleotide sequence ID" value="NZ_BNAP01000002.1"/>
</dbReference>
<reference evidence="2" key="1">
    <citation type="journal article" date="2014" name="Int. J. Syst. Evol. Microbiol.">
        <title>Complete genome sequence of Corynebacterium casei LMG S-19264T (=DSM 44701T), isolated from a smear-ripened cheese.</title>
        <authorList>
            <consortium name="US DOE Joint Genome Institute (JGI-PGF)"/>
            <person name="Walter F."/>
            <person name="Albersmeier A."/>
            <person name="Kalinowski J."/>
            <person name="Ruckert C."/>
        </authorList>
    </citation>
    <scope>NUCLEOTIDE SEQUENCE</scope>
    <source>
        <strain evidence="2">CGMCC 1.7081</strain>
    </source>
</reference>
<feature type="transmembrane region" description="Helical" evidence="1">
    <location>
        <begin position="135"/>
        <end position="153"/>
    </location>
</feature>
<name>A0A8J3MCE4_9RHOB</name>